<evidence type="ECO:0000313" key="2">
    <source>
        <dbReference type="Proteomes" id="UP001060245"/>
    </source>
</evidence>
<proteinExistence type="predicted"/>
<dbReference type="Proteomes" id="UP001060245">
    <property type="component" value="Chromosome"/>
</dbReference>
<organism evidence="1 2">
    <name type="scientific">Microbacterium maritypicum</name>
    <name type="common">Microbacterium liquefaciens</name>
    <dbReference type="NCBI Taxonomy" id="33918"/>
    <lineage>
        <taxon>Bacteria</taxon>
        <taxon>Bacillati</taxon>
        <taxon>Actinomycetota</taxon>
        <taxon>Actinomycetes</taxon>
        <taxon>Micrococcales</taxon>
        <taxon>Microbacteriaceae</taxon>
        <taxon>Microbacterium</taxon>
    </lineage>
</organism>
<evidence type="ECO:0000313" key="1">
    <source>
        <dbReference type="EMBL" id="UTT53756.1"/>
    </source>
</evidence>
<protein>
    <submittedName>
        <fullName evidence="1">Uncharacterized protein</fullName>
    </submittedName>
</protein>
<reference evidence="1" key="1">
    <citation type="submission" date="2022-07" db="EMBL/GenBank/DDBJ databases">
        <title>Complete genome of DND4.</title>
        <authorList>
            <person name="Cao G."/>
        </authorList>
    </citation>
    <scope>NUCLEOTIDE SEQUENCE</scope>
    <source>
        <strain evidence="1">DND4</strain>
    </source>
</reference>
<accession>A0ACD4B8Z3</accession>
<keyword evidence="2" id="KW-1185">Reference proteome</keyword>
<sequence length="76" mass="8346">MTNPSHRPKVLPEDVVRVETSVPVATGEAIDLLAKISRTNKRTVLRGLIHAGLEPYRLISPEIAAALPTTTYKKEN</sequence>
<gene>
    <name evidence="1" type="ORF">NMQ05_04025</name>
</gene>
<dbReference type="EMBL" id="CP101471">
    <property type="protein sequence ID" value="UTT53756.1"/>
    <property type="molecule type" value="Genomic_DNA"/>
</dbReference>
<name>A0ACD4B8Z3_MICMQ</name>